<evidence type="ECO:0000313" key="3">
    <source>
        <dbReference type="EMBL" id="CAD8335230.1"/>
    </source>
</evidence>
<dbReference type="InterPro" id="IPR036514">
    <property type="entry name" value="SGNH_hydro_sf"/>
</dbReference>
<gene>
    <name evidence="2" type="ORF">CAUS1442_LOCUS7334</name>
    <name evidence="3" type="ORF">CAUS1442_LOCUS7335</name>
</gene>
<feature type="region of interest" description="Disordered" evidence="1">
    <location>
        <begin position="158"/>
        <end position="178"/>
    </location>
</feature>
<sequence>MIVIFLQTPAYRDTVQGCDDLGTFEAFTDRVLAGYQSYVDALSPLRAEIAHVGMAYRHVRQTNVDLWRRLYAPDDFHPSPHGTWLQACVLYYSIWGAHDRPPLRYSAALWKSTRYFAPNAEQDGNDDDRLPAFPTTDEAMLLADVAWKIQCEYSQTKTGAEHDGADGGGNDPSPNANL</sequence>
<dbReference type="AlphaFoldDB" id="A0A6T6G1X6"/>
<name>A0A6T6G1X6_9STRA</name>
<protein>
    <submittedName>
        <fullName evidence="2">Uncharacterized protein</fullName>
    </submittedName>
</protein>
<dbReference type="EMBL" id="HBEF01011646">
    <property type="protein sequence ID" value="CAD8335229.1"/>
    <property type="molecule type" value="Transcribed_RNA"/>
</dbReference>
<reference evidence="2" key="1">
    <citation type="submission" date="2021-01" db="EMBL/GenBank/DDBJ databases">
        <authorList>
            <person name="Corre E."/>
            <person name="Pelletier E."/>
            <person name="Niang G."/>
            <person name="Scheremetjew M."/>
            <person name="Finn R."/>
            <person name="Kale V."/>
            <person name="Holt S."/>
            <person name="Cochrane G."/>
            <person name="Meng A."/>
            <person name="Brown T."/>
            <person name="Cohen L."/>
        </authorList>
    </citation>
    <scope>NUCLEOTIDE SEQUENCE</scope>
    <source>
        <strain evidence="2">CCMP3328</strain>
    </source>
</reference>
<evidence type="ECO:0000313" key="2">
    <source>
        <dbReference type="EMBL" id="CAD8335229.1"/>
    </source>
</evidence>
<proteinExistence type="predicted"/>
<accession>A0A6T6G1X6</accession>
<dbReference type="Gene3D" id="3.40.50.1110">
    <property type="entry name" value="SGNH hydrolase"/>
    <property type="match status" value="1"/>
</dbReference>
<organism evidence="2">
    <name type="scientific">Craspedostauros australis</name>
    <dbReference type="NCBI Taxonomy" id="1486917"/>
    <lineage>
        <taxon>Eukaryota</taxon>
        <taxon>Sar</taxon>
        <taxon>Stramenopiles</taxon>
        <taxon>Ochrophyta</taxon>
        <taxon>Bacillariophyta</taxon>
        <taxon>Bacillariophyceae</taxon>
        <taxon>Bacillariophycidae</taxon>
        <taxon>Naviculales</taxon>
        <taxon>Naviculaceae</taxon>
        <taxon>Craspedostauros</taxon>
    </lineage>
</organism>
<evidence type="ECO:0000256" key="1">
    <source>
        <dbReference type="SAM" id="MobiDB-lite"/>
    </source>
</evidence>
<dbReference type="EMBL" id="HBEF01011647">
    <property type="protein sequence ID" value="CAD8335230.1"/>
    <property type="molecule type" value="Transcribed_RNA"/>
</dbReference>